<keyword evidence="2" id="KW-0597">Phosphoprotein</keyword>
<feature type="domain" description="Ketosynthase family 3 (KS3)" evidence="8">
    <location>
        <begin position="97"/>
        <end position="521"/>
    </location>
</feature>
<dbReference type="Gene3D" id="3.40.50.720">
    <property type="entry name" value="NAD(P)-binding Rossmann-like Domain"/>
    <property type="match status" value="4"/>
</dbReference>
<feature type="region of interest" description="N-terminal hotdog fold" evidence="6">
    <location>
        <begin position="988"/>
        <end position="1112"/>
    </location>
</feature>
<dbReference type="PROSITE" id="PS52019">
    <property type="entry name" value="PKS_MFAS_DH"/>
    <property type="match status" value="3"/>
</dbReference>
<dbReference type="InterPro" id="IPR006162">
    <property type="entry name" value="Ppantetheine_attach_site"/>
</dbReference>
<evidence type="ECO:0000256" key="3">
    <source>
        <dbReference type="ARBA" id="ARBA00022679"/>
    </source>
</evidence>
<dbReference type="InterPro" id="IPR016036">
    <property type="entry name" value="Malonyl_transacylase_ACP-bd"/>
</dbReference>
<dbReference type="CDD" id="cd00833">
    <property type="entry name" value="PKS"/>
    <property type="match status" value="4"/>
</dbReference>
<dbReference type="SUPFAM" id="SSF53901">
    <property type="entry name" value="Thiolase-like"/>
    <property type="match status" value="4"/>
</dbReference>
<dbReference type="SMART" id="SM00825">
    <property type="entry name" value="PKS_KS"/>
    <property type="match status" value="4"/>
</dbReference>
<dbReference type="InterPro" id="IPR032821">
    <property type="entry name" value="PKS_assoc"/>
</dbReference>
<dbReference type="InterPro" id="IPR009081">
    <property type="entry name" value="PP-bd_ACP"/>
</dbReference>
<comment type="caution">
    <text evidence="10">The sequence shown here is derived from an EMBL/GenBank/DDBJ whole genome shotgun (WGS) entry which is preliminary data.</text>
</comment>
<feature type="region of interest" description="C-terminal hotdog fold" evidence="6">
    <location>
        <begin position="2702"/>
        <end position="2841"/>
    </location>
</feature>
<dbReference type="SMART" id="SM01294">
    <property type="entry name" value="PKS_PP_betabranch"/>
    <property type="match status" value="5"/>
</dbReference>
<dbReference type="Pfam" id="PF00698">
    <property type="entry name" value="Acyl_transf_1"/>
    <property type="match status" value="4"/>
</dbReference>
<dbReference type="PROSITE" id="PS52004">
    <property type="entry name" value="KS3_2"/>
    <property type="match status" value="4"/>
</dbReference>
<evidence type="ECO:0000256" key="1">
    <source>
        <dbReference type="ARBA" id="ARBA00022450"/>
    </source>
</evidence>
<dbReference type="InterPro" id="IPR042104">
    <property type="entry name" value="PKS_dehydratase_sf"/>
</dbReference>
<reference evidence="10 11" key="1">
    <citation type="submission" date="2020-08" db="EMBL/GenBank/DDBJ databases">
        <title>Sequencing the genomes of 1000 actinobacteria strains.</title>
        <authorList>
            <person name="Klenk H.-P."/>
        </authorList>
    </citation>
    <scope>NUCLEOTIDE SEQUENCE [LARGE SCALE GENOMIC DNA]</scope>
    <source>
        <strain evidence="10 11">DSM 45809</strain>
    </source>
</reference>
<dbReference type="SUPFAM" id="SSF55048">
    <property type="entry name" value="Probable ACP-binding domain of malonyl-CoA ACP transacylase"/>
    <property type="match status" value="4"/>
</dbReference>
<feature type="active site" description="Proton acceptor; for dehydratase activity" evidence="6">
    <location>
        <position position="5871"/>
    </location>
</feature>
<dbReference type="Gene3D" id="3.10.129.110">
    <property type="entry name" value="Polyketide synthase dehydratase"/>
    <property type="match status" value="6"/>
</dbReference>
<organism evidence="10 11">
    <name type="scientific">Actinoplanes octamycinicus</name>
    <dbReference type="NCBI Taxonomy" id="135948"/>
    <lineage>
        <taxon>Bacteria</taxon>
        <taxon>Bacillati</taxon>
        <taxon>Actinomycetota</taxon>
        <taxon>Actinomycetes</taxon>
        <taxon>Micromonosporales</taxon>
        <taxon>Micromonosporaceae</taxon>
        <taxon>Actinoplanes</taxon>
    </lineage>
</organism>
<dbReference type="InterPro" id="IPR016035">
    <property type="entry name" value="Acyl_Trfase/lysoPLipase"/>
</dbReference>
<dbReference type="PANTHER" id="PTHR43775:SF51">
    <property type="entry name" value="INACTIVE PHENOLPHTHIOCEROL SYNTHESIS POLYKETIDE SYNTHASE TYPE I PKS1-RELATED"/>
    <property type="match status" value="1"/>
</dbReference>
<evidence type="ECO:0000256" key="6">
    <source>
        <dbReference type="PROSITE-ProRule" id="PRU01363"/>
    </source>
</evidence>
<evidence type="ECO:0000256" key="4">
    <source>
        <dbReference type="ARBA" id="ARBA00023268"/>
    </source>
</evidence>
<dbReference type="Pfam" id="PF16197">
    <property type="entry name" value="KAsynt_C_assoc"/>
    <property type="match status" value="4"/>
</dbReference>
<evidence type="ECO:0000313" key="11">
    <source>
        <dbReference type="Proteomes" id="UP000546162"/>
    </source>
</evidence>
<dbReference type="Pfam" id="PF22953">
    <property type="entry name" value="SpnB_Rossmann"/>
    <property type="match status" value="2"/>
</dbReference>
<comment type="caution">
    <text evidence="6">Lacks conserved residue(s) required for the propagation of feature annotation.</text>
</comment>
<dbReference type="InterPro" id="IPR001227">
    <property type="entry name" value="Ac_transferase_dom_sf"/>
</dbReference>
<dbReference type="Proteomes" id="UP000546162">
    <property type="component" value="Unassembled WGS sequence"/>
</dbReference>
<dbReference type="SMART" id="SM00827">
    <property type="entry name" value="PKS_AT"/>
    <property type="match status" value="4"/>
</dbReference>
<feature type="active site" description="Proton donor; for dehydratase activity" evidence="6">
    <location>
        <position position="6026"/>
    </location>
</feature>
<feature type="region of interest" description="N-terminal hotdog fold" evidence="6">
    <location>
        <begin position="5839"/>
        <end position="5955"/>
    </location>
</feature>
<feature type="domain" description="PKS/mFAS DH" evidence="9">
    <location>
        <begin position="2570"/>
        <end position="2841"/>
    </location>
</feature>
<dbReference type="Pfam" id="PF02801">
    <property type="entry name" value="Ketoacyl-synt_C"/>
    <property type="match status" value="4"/>
</dbReference>
<dbReference type="InterPro" id="IPR049551">
    <property type="entry name" value="PKS_DH_C"/>
</dbReference>
<feature type="region of interest" description="C-terminal hotdog fold" evidence="6">
    <location>
        <begin position="5967"/>
        <end position="6102"/>
    </location>
</feature>
<dbReference type="SUPFAM" id="SSF52151">
    <property type="entry name" value="FabD/lysophospholipase-like"/>
    <property type="match status" value="4"/>
</dbReference>
<dbReference type="InterPro" id="IPR055123">
    <property type="entry name" value="SpnB-like_Rossmann"/>
</dbReference>
<dbReference type="GO" id="GO:0004315">
    <property type="term" value="F:3-oxoacyl-[acyl-carrier-protein] synthase activity"/>
    <property type="evidence" value="ECO:0007669"/>
    <property type="project" value="InterPro"/>
</dbReference>
<feature type="domain" description="PKS/mFAS DH" evidence="9">
    <location>
        <begin position="988"/>
        <end position="1299"/>
    </location>
</feature>
<dbReference type="InterPro" id="IPR014043">
    <property type="entry name" value="Acyl_transferase_dom"/>
</dbReference>
<keyword evidence="3" id="KW-0808">Transferase</keyword>
<sequence>MLDLVTAVTARVRQAAELGDGPVDADVSFMDLGFHSLAAVELHSRLTGETGLDLPVTMPFDYPTPRALAGYLRSRLAGDHDEPAVAAVERVSGTAADDPIVIVGMGCRLPGGIASPADLWRLLHAGGDAIGPFPADRGWDLAALYSDDPDEPGTAYTRHGGFLQDAAGFDAEFFGVAPREAVAMDPQQRLLLETTWEAFEHAGIDPRSVRGQQAGVFVGVENQEYGPRLHDATDGLEGYLLTGTAASVASGRIAYTFGFEGPTVTVDTACSGSLVALHLAAQSLQRGECSLAVAGGAAVMSSPGGFMAFSRQRGLAPDGRCKAFGAGADGTGWSEGAGMLVLERLSDAQRNGHPVLAVVRGTAINSDGASNGLTAPNGPSQQRVIRQALANAALTPSEVDAVEAHGTGTRLGDPIEAQALLATYGQDRSEPLWLGSIKSNLGHTQAAAGVAGVIKMVLALRHEQLPRTLHADQPTEHVDWSAGAVALLTEPRPWQRTGRPRRAGVSSFGMSGTNAHVILEEPPTPEPVPEPAGALPATPWILSARTEPALREQASRLLTRLAADPGLPAADVSLSLAVSRATFEHRAVVLGDDRETLVAGLTSLADGTADANVIVGAAARTPRLAVMFTGQGSQRAGMGRRLYATEPVFAAAFDEVCARLDVQLGTAIREIVFGDEPFTGDLDDTVYAQAGLFALEVALFRLVESRGVHPDYLIGHSVGELAAAHVAGVLSLTDACILVAARGRLMQELPRGGAMAAVALDEATVRAALDDRVSIAAVNGPSSVVISGVEAAVAGLVERWRADGVRVRQLRVSHAFHSALLEPMLQEFRWYARVMEYAAPRIPIVSNVTGRLATAEELCSPDYWVRHAREAVRFADGIATVLDRGATVLLELGPDGVLAGMAQQSLGDTPVTVLTALRAGRDEAHTFATALAGLHTAGVTVDWAGPPALAGARVIELPTYAFQRQRYWLDPRAATGDPAGLGLGGLDHPLLGAAITLPDSETVVLTGRLSAAGHPWLAGYRSGDLVVAPNSVLVELAVRAGDQAGCGTLEHLDVHAPLAVEPDGAVALRVTVDPPTGGGRPVTVYSRSIGAPAETPWTRHATGTLAGAAPAAPPWTGNGPVVEIDLPVTGYGLHPVLLDEAVRGDGVPLRWEGFTLYAEGATAVRARLTPVEGGTTVLLADAADEVVAAIDRVVHGEAATIASGRAHDSLFGVEWREVAGGSAAGVGGVEVFSVVEDPAVGVVAAVHGGAAAALVAVQRWLSDGGRVDARLVFVARGPGLVQAAVWGLVRSAQNENPDRFVLLDVGGEAVGAELLAGAVASGEPELRLREGVLWAPRLVRAAVAAELVELAGTVLVTGGTGALGGLVARHLAGVHGVRELVLTSRRGPDAPGVPELVADLAELGAQARVVACDVADRAAVAALLGGIGDLCGVVHTAGVVDDGVVTSLTPERLGAVLAPKVDAAHHLHELTVGLDLAMFVVFSSSAGLFGDAGQGNYAAANSVLDELVRRRRASGLAGLSLQWGLWEQSSGITGHLSSADIDRIRRAGMRPLASAQALALFDAALGGDQPVLAPMALDFTTLRDNRSPLLRALIGAPVRRTANAGGDATLTGRLAALTRADQAQTITGLVRGEVAGVLGFAGGDQVRTDRSFRELGFDSLTAVELRNRLAVVTGLRLPATVVFDYPSVAALVDFLLVELVGGAAPVVQQVRAGSVGDEPVVIVGIGCRFPGGIASADDLWRVVADGVETSSAFPDNRGWDLDRLVDPALSRPGTTYVGVGGFLPDAGAFDAGFFGISPREALAMDPQQRLLLEASWEALESAGLDVTGLRGSLTGVFAGVMSTDYFPGIGSVPEELEGYLSTGTSGSVASGRISYSFGFEGPAVSVDTACSSSLVALHLAAQSLASGECDLALAGGVTVMASADTFVDFSRQRGLAPDGLCKAFAGAADGTGWSEGVGMLVLERQSDAERNGHRILAVVRGSAVNQDGASNGLTAPNGPSQQRVIRQALANAGLKPADVGAVEAHGTGTRLGDPIEAQALLATYGQDRSEPLWLGSVKSNIGHSQAAAGVAGIIKMIQAFRYEVLPRTLHVDEPTPEVDWSEGAVSLLTEQRPWPRGERPRRAGVSSFGISGTNAHVILEEPPAADLPEAVVTAPVPFILSAKSEAALHDQAARLTAYLAEHPEIPDVDVAWTLATRTRFEHRAVLRDGRIDPQVAGDVRLGVMFTGQGSQRLGMGRGLYETFPVFAAAFDEVCALLPGDLKAVVFGADAELLNQTGQAQPALFAVEVALYRLVESWGVRPQVLLGHSVGEIVAAHVAGVLSLADACTLIAARGRLMQALPAGGAMAAVNLDEATVAAALDDRVQIAAVNGPTSVVISGAEDAVDALVEGWRADGVRVRRLAVSHAFHSHLMEPMLAEFAQVLAGLTFHAPQVPVISNVTGRVQEQGTVEYWVRHVREAVRFADGLATASELGVTALLELGPDGVLSAMAGDTLAVPVLREGRDEASTFTAALARLHEAGMELDWAGVFAGRGAKLVDLPGYAFQHEQFWLRGTGGTGDATGLGLDESDHPLLGAVIALPGSDTLMFSGRLSTQAQPWLGDHRIDGRVVVPATALLDLAIHAADQAVAGTIDHLTLHTPLVLPDHGGLALRIAVTEGNRIAVHARPGDAPADETWTQHATGALTAASTPAGPGLTSWPPTGADRLDLDSLRAELAEAGIEHGPAFQGLRTVWSRGGTVWAEVAVPERTTLAADGFRLHPALLAAAVDALAAHRFGTGDRRILVPEHWAEVTLHAEGATTLRAELKPAGDDTVSLTVADAAGVPVLTVRSLRLRPITPGELSPTGHLTRDAVFRVDWVTPAAGAPLDARPVLASDGLDGLPAGSVPETVLLPWTVDEPGNVAGGLADATRKATAGALALVRRWLGDDRWAGSRLVVVLRGTGPVAAAVAGLLRTAQNENPDRFALVDAGIDPIDEETLVAAVAGGEPEIRVRDGVPTAPRLVRTGLPARPDRAELTGTVLVTGGTGALGALVARHLAGAYGVRELVLTSRRGPDAPGVPELVADLAELGAQARVVACDVADRTALAALLDGIDDLCGVVHAAGVLDDGLVTSLTPDRLDRVLAPKAVAAAHLHELTRDRDLAMFVLFSSAAGVFGDPGQGNYVAANRFLDALARHRRDLGLPGTSLAWGFWEQRSGITGHLSDADVDRMRRGGMLPLDTARGLALFDLAWAADEPELVLMPLDLPALRSAGTPPAPLLRGLAGGPARRTATEATAPTLAGALAALPPADREAHLLDLVRVHVAAVLGHGDPAAITARAAFQDLGFDSLTAVELRNRLGNATGLRLPSTLIFDYPSPDALVRHLLDAALGQAAGPGSTRQRTGADVARDPIVIVGMACRYPGEVASPEDLWRLAASGRIGLTPFPENRGWDLDRLVDPALSRPGTTYVGVGGFLPDAGAFDAGFFGISPREALAMDPQQRLLLEASWEALESAGLDASGLRGSPTGVFAGVMATDYFPGLGSVSPELEGYLSTGTSGSVASGRISYSFGFEGPAVSVDTACSSSLVALHLAAQSLASGECDLALAGGVTVMASADTFVDFSRQRGLAPDGLCKAFAGAADGTGWSEGVGMLVLERQSDAERNGHRILAVVRGSAVNQDGASNGLTAPNGPSQQRVIRQALADAGLSAAEVDAVEAHGTGTRLGDPIEAQALLATYGQDRSEPLWLGSIKSNIGHSQAAAGVAGIIKMIQAFRYEVLPRTLHVDEPTPEVDWSEGAVSLLTEQRPWPRGERPRRAGVSSFGISGTNAHVILEEPPAADLPEAVVTAPVPFILSAKSEAALHDQAARLTAYLAEHPEIPDVDVAWTLATRTRFEHRAVLRDGRIDPQVAGDVRLGVMFTGQGSQRLGMGRGLYETFPVFAAAFDEVCALLPGDLKAVVFGADAELLNQTGQAQPALFAVEVALYRLVESWGVRPQVLLGHSVGEIVAAHVAGVLSLADACTLIAARGRLMQALPAGGAMAAVNLDEATVAAALDDRVQIAAVNGPTSVVISGAEDAVDALVEGWRADGVRVRRLAVSHAFHSHLMEPMLAEFAQVLQGLTFRPARVPVISNVTGRVEEQGTVEYWVRHVREAVRFADGLATAAGLGVTALLELGPDGVLSAMAGDTLAVPVLREGRDEAETFTAALARLHEAGMELDWAAVFAGRGAKLVDLPGYAFQHEQFWLRGTGGTGDATGLGQSTTGHPLLTAAITIPDSGTVVLTGRVTAAAHPWLPADGTLIELAMHAADQAGAAAVRELTVHTPLTLPERNALALRVTVDAASAVTVYSQPEGSAADDPWTRHASGFLTTEQPPVAGPAEDPAVEVTLPEGLTADGFGLHPALLDAALRTLPTDGAPVRWHGFTLHAQGATVLRVQASPSGDGWTLRLVDAEGQLVAAVDRVVLGVPEGDAAGRADEALYRLDWREVGTEAVAVPSWTVLGPDLDRLLDDGAPEVVVVVLDDDPAIEVAAALRAGTARVLELLQRWVTDERCADARLVFLTGEDGLVRAAAGGLVRSAQSENPDRFLLLDADPATVTGELLAAAIGAGEPELRVRDGRLRAPRLVRAMAADPVTLDPDGTVLVTGGTGALGALVARHLVSAYGVRQLVLTSRRGPDAPGVPELVADLAELGAQARVVACDVADRTALAALLDGIDDLCGVVHTAGVLDDGLVTSLTPDRLDRVLTPKAVAAHHLHELTRDRDLAMFVLFSSAAGVFGEAGQGNYVAANRFLDALARSRHAAGLPAASVAWGFWEQRSGITEHLSTADRERMRRAGTVPLSAERGLALFDAAASGAEPLLVPIALDLAVLRAGGAEIPPLLRTLAGRRARRVASAGTRDAASSALADRLAAMPAPDRANELLHLVRKQVAAVLGHPDPAVVEAARPFHETGFDSLTAVELRNLLQTATGLRLSATLIYDFPTPALLAGHLGEALLGPDPASADRSVTLRPADGEPIAVVGMSCRYPGGAGSPEDLWRLLVEEREGLSPFPADRGWDLGRLIDPDAIRPGTSYAGVGGFLSDAGDFDPGFFGISPREALAMDPQQRLLLEASWEAFESAGIDPITVRGSQTGMFAGVMSSDYHAGRDQLPEGVASYLVTGNSGSVASGRVSYTFGLEGPAVTVDTACSSSLVAMHLAAQALHRGECDLALAGGATVMASPDTFVDFARQRGLAADGRCKAFAGAADGTGFSEGVGMLVLERLSDARRNGRRILAVLRGTAVNQDGASSGLTAPNGPSQQRVIRQALADAGLSPADVDVVEAHGTGTRLGDPIEAQALLATYGQDRSEPLWLGSVKSNIGHSQAAAGVAGVIKMIQAMRHETLPRTLHVDEPTPEVDWSAGAVSLLTEQRPWPRGERPRRAGVSSFGISGTNAHVILEEPPVGEEPASSLVAPVPWILSAKSEAALRDQAARLTEYVAAHPEISDVDVAWTLAARARFEHRAVLRDGRIDPQVAGDVRLGVMFTGQGSQRLGMGRGLYETFPVFAAAFDEVCALLPGDVKSVVFGDEAGLLDQTGQAQPALFALEVALYRLVESWGVRPQVLLGHSVGEIVAAHVAGVLSLADACTLISARGRLMQALPVGGAMAAINLDEATVAAALDDRVQIAAVNGPTSVVISGAADAIDALVEGWRADGVRVRRLAVSHAFHSHLMEPMLAEFAQALAGLTFHPARVPVISNLTGQVEEQGTVEYWVRHVREAVRFADGLATAAELGVTALLELGPDGVLSAMAGDVLAVPVLREGRDEAETFTAALARLHEAGMELDWAAVFAGRGAKLVDLPGYAFQHQRYWLDAPTTAGDPTGLGLGRSDHPLLGAAIALPDSDTVLLTGRLSVQTQPWLADHRINDTIVVPGAVLADLVLHAAAGAAVEELNLATPLTLDDDGAADLRVTVTGGAITVHSRPAGAPADLPWTGNAEARIGTAEPGSPDRLTTWPPAGARPVDVDGVYHRLASAGVQHGETFQSLQAAWRLDDTVYAEVILPETTTVTGFGLHPALLDAALHAVLADRYDDGRVAAPAGWHGLTLLAEGATALRARISPAADGAVSVLLADADGEPVATVRSLSWRPLPESAALRGPARDLDSLFRSDWVAVEPAAASRPHAAVLLGAPGSLPEEFGALAAYGTLAALARDIATGMPVPDLVLAPLTGESAEDDAAARVHAATGEALLLAQDWLNDDTLAGSRLVLVTRGAVATRPDEPLPDLAHAALWGLIRSAQRENPGRFGLLDLGPETAVPHLGAILADGAEPELAARGDTLYARRLARHLPARPGVLDPDHPAGSGVLDPNGTALITGGTGTLGALVARHLVAEHGVRHLVLASRRGRAAAASAGIEAELAAQGVTVDVVACDVTDRDAVELLIKGIPAAHPLTAVVHTAGVIDDATIGSLTAESLDRVLRPKVDAALHLHELTDGQPLAAFVLFSSAAATFGEAGQGNYVAANTFLDALAQHRHALGLAGTALQWGFWQERSGITGHLTDADVRRMERGGMLPITAETGMALFDRALASGQPVLAPMRLDLPALWAGEDGDSALLRVLRPARARRTVRVTGAGDQPDSLADRLGRLTPADRERALLDLVGENVATVLGHDGTAEVQPGRPFKELGFDSLTAVELRNRLNAATGLRLTSTTVFDYPTPLALARHLRTALGTDLPEPDGDPEEQRIRSALAALPLSRIREAGLLDLLLDLTGEAATVTTEDTVADSDGALESIDAMDPEHLIRMALGDSDS</sequence>
<dbReference type="GO" id="GO:0006633">
    <property type="term" value="P:fatty acid biosynthetic process"/>
    <property type="evidence" value="ECO:0007669"/>
    <property type="project" value="InterPro"/>
</dbReference>
<dbReference type="InterPro" id="IPR014030">
    <property type="entry name" value="Ketoacyl_synth_N"/>
</dbReference>
<protein>
    <submittedName>
        <fullName evidence="10">Malonyl CoA-acyl carrier protein transacylase</fullName>
    </submittedName>
</protein>
<dbReference type="RefSeq" id="WP_185040879.1">
    <property type="nucleotide sequence ID" value="NZ_BAABFG010000005.1"/>
</dbReference>
<evidence type="ECO:0000256" key="5">
    <source>
        <dbReference type="ARBA" id="ARBA00023315"/>
    </source>
</evidence>
<dbReference type="InterPro" id="IPR014031">
    <property type="entry name" value="Ketoacyl_synth_C"/>
</dbReference>
<feature type="domain" description="Carrier" evidence="7">
    <location>
        <begin position="6597"/>
        <end position="6672"/>
    </location>
</feature>
<dbReference type="Pfam" id="PF00109">
    <property type="entry name" value="ketoacyl-synt"/>
    <property type="match status" value="4"/>
</dbReference>
<dbReference type="InterPro" id="IPR050091">
    <property type="entry name" value="PKS_NRPS_Biosynth_Enz"/>
</dbReference>
<dbReference type="GO" id="GO:0004312">
    <property type="term" value="F:fatty acid synthase activity"/>
    <property type="evidence" value="ECO:0007669"/>
    <property type="project" value="TreeGrafter"/>
</dbReference>
<dbReference type="SUPFAM" id="SSF47336">
    <property type="entry name" value="ACP-like"/>
    <property type="match status" value="5"/>
</dbReference>
<name>A0A7W7M803_9ACTN</name>
<keyword evidence="4" id="KW-0511">Multifunctional enzyme</keyword>
<dbReference type="InterPro" id="IPR057326">
    <property type="entry name" value="KR_dom"/>
</dbReference>
<dbReference type="SMART" id="SM00826">
    <property type="entry name" value="PKS_DH"/>
    <property type="match status" value="4"/>
</dbReference>
<accession>A0A7W7M803</accession>
<feature type="domain" description="PKS/mFAS DH" evidence="9">
    <location>
        <begin position="5839"/>
        <end position="6102"/>
    </location>
</feature>
<gene>
    <name evidence="10" type="ORF">BJY16_003832</name>
</gene>
<dbReference type="GO" id="GO:0031177">
    <property type="term" value="F:phosphopantetheine binding"/>
    <property type="evidence" value="ECO:0007669"/>
    <property type="project" value="InterPro"/>
</dbReference>
<dbReference type="FunFam" id="1.10.1200.10:FF:000007">
    <property type="entry name" value="Probable polyketide synthase pks17"/>
    <property type="match status" value="4"/>
</dbReference>
<dbReference type="PROSITE" id="PS00012">
    <property type="entry name" value="PHOSPHOPANTETHEINE"/>
    <property type="match status" value="4"/>
</dbReference>
<dbReference type="EMBL" id="JACHNB010000001">
    <property type="protein sequence ID" value="MBB4740373.1"/>
    <property type="molecule type" value="Genomic_DNA"/>
</dbReference>
<keyword evidence="1" id="KW-0596">Phosphopantetheine</keyword>
<evidence type="ECO:0000259" key="8">
    <source>
        <dbReference type="PROSITE" id="PS52004"/>
    </source>
</evidence>
<dbReference type="Gene3D" id="3.40.47.10">
    <property type="match status" value="4"/>
</dbReference>
<dbReference type="InterPro" id="IPR020807">
    <property type="entry name" value="PKS_DH"/>
</dbReference>
<dbReference type="InterPro" id="IPR049552">
    <property type="entry name" value="PKS_DH_N"/>
</dbReference>
<dbReference type="Pfam" id="PF08659">
    <property type="entry name" value="KR"/>
    <property type="match status" value="4"/>
</dbReference>
<dbReference type="FunFam" id="3.40.366.10:FF:000002">
    <property type="entry name" value="Probable polyketide synthase 2"/>
    <property type="match status" value="1"/>
</dbReference>
<dbReference type="SUPFAM" id="SSF51735">
    <property type="entry name" value="NAD(P)-binding Rossmann-fold domains"/>
    <property type="match status" value="8"/>
</dbReference>
<evidence type="ECO:0000313" key="10">
    <source>
        <dbReference type="EMBL" id="MBB4740373.1"/>
    </source>
</evidence>
<feature type="region of interest" description="N-terminal hotdog fold" evidence="6">
    <location>
        <begin position="2570"/>
        <end position="2690"/>
    </location>
</feature>
<feature type="region of interest" description="C-terminal hotdog fold" evidence="6">
    <location>
        <begin position="1147"/>
        <end position="1299"/>
    </location>
</feature>
<feature type="domain" description="Ketosynthase family 3 (KS3)" evidence="8">
    <location>
        <begin position="1717"/>
        <end position="2141"/>
    </location>
</feature>
<dbReference type="Gene3D" id="3.40.366.10">
    <property type="entry name" value="Malonyl-Coenzyme A Acyl Carrier Protein, domain 2"/>
    <property type="match status" value="4"/>
</dbReference>
<dbReference type="InterPro" id="IPR036736">
    <property type="entry name" value="ACP-like_sf"/>
</dbReference>
<feature type="domain" description="Ketosynthase family 3 (KS3)" evidence="8">
    <location>
        <begin position="4986"/>
        <end position="5410"/>
    </location>
</feature>
<proteinExistence type="predicted"/>
<dbReference type="Pfam" id="PF21089">
    <property type="entry name" value="PKS_DH_N"/>
    <property type="match status" value="4"/>
</dbReference>
<feature type="domain" description="Carrier" evidence="7">
    <location>
        <begin position="3291"/>
        <end position="3366"/>
    </location>
</feature>
<dbReference type="Gene3D" id="3.30.70.3290">
    <property type="match status" value="4"/>
</dbReference>
<dbReference type="Pfam" id="PF14765">
    <property type="entry name" value="PS-DH"/>
    <property type="match status" value="2"/>
</dbReference>
<dbReference type="InterPro" id="IPR020841">
    <property type="entry name" value="PKS_Beta-ketoAc_synthase_dom"/>
</dbReference>
<dbReference type="PROSITE" id="PS50075">
    <property type="entry name" value="CARRIER"/>
    <property type="match status" value="5"/>
</dbReference>
<dbReference type="SMART" id="SM00823">
    <property type="entry name" value="PKS_PP"/>
    <property type="match status" value="5"/>
</dbReference>
<dbReference type="InterPro" id="IPR036291">
    <property type="entry name" value="NAD(P)-bd_dom_sf"/>
</dbReference>
<dbReference type="FunFam" id="3.40.47.10:FF:000019">
    <property type="entry name" value="Polyketide synthase type I"/>
    <property type="match status" value="4"/>
</dbReference>
<evidence type="ECO:0000256" key="2">
    <source>
        <dbReference type="ARBA" id="ARBA00022553"/>
    </source>
</evidence>
<feature type="domain" description="Ketosynthase family 3 (KS3)" evidence="8">
    <location>
        <begin position="3386"/>
        <end position="3810"/>
    </location>
</feature>
<dbReference type="InterPro" id="IPR049900">
    <property type="entry name" value="PKS_mFAS_DH"/>
</dbReference>
<dbReference type="InterPro" id="IPR016039">
    <property type="entry name" value="Thiolase-like"/>
</dbReference>
<feature type="domain" description="Carrier" evidence="7">
    <location>
        <begin position="1"/>
        <end position="76"/>
    </location>
</feature>
<dbReference type="InterPro" id="IPR018201">
    <property type="entry name" value="Ketoacyl_synth_AS"/>
</dbReference>
<dbReference type="InterPro" id="IPR020806">
    <property type="entry name" value="PKS_PP-bd"/>
</dbReference>
<feature type="domain" description="Carrier" evidence="7">
    <location>
        <begin position="1624"/>
        <end position="1699"/>
    </location>
</feature>
<dbReference type="Gene3D" id="1.10.1200.10">
    <property type="entry name" value="ACP-like"/>
    <property type="match status" value="5"/>
</dbReference>
<dbReference type="Pfam" id="PF00550">
    <property type="entry name" value="PP-binding"/>
    <property type="match status" value="5"/>
</dbReference>
<keyword evidence="11" id="KW-1185">Reference proteome</keyword>
<dbReference type="InterPro" id="IPR013968">
    <property type="entry name" value="PKS_KR"/>
</dbReference>
<evidence type="ECO:0000259" key="9">
    <source>
        <dbReference type="PROSITE" id="PS52019"/>
    </source>
</evidence>
<dbReference type="PROSITE" id="PS00606">
    <property type="entry name" value="KS3_1"/>
    <property type="match status" value="3"/>
</dbReference>
<dbReference type="SMART" id="SM00822">
    <property type="entry name" value="PKS_KR"/>
    <property type="match status" value="4"/>
</dbReference>
<dbReference type="CDD" id="cd08956">
    <property type="entry name" value="KR_3_FAS_SDR_x"/>
    <property type="match status" value="4"/>
</dbReference>
<dbReference type="PANTHER" id="PTHR43775">
    <property type="entry name" value="FATTY ACID SYNTHASE"/>
    <property type="match status" value="1"/>
</dbReference>
<keyword evidence="5" id="KW-0012">Acyltransferase</keyword>
<feature type="domain" description="Carrier" evidence="7">
    <location>
        <begin position="4889"/>
        <end position="4967"/>
    </location>
</feature>
<evidence type="ECO:0000259" key="7">
    <source>
        <dbReference type="PROSITE" id="PS50075"/>
    </source>
</evidence>